<gene>
    <name evidence="3" type="ORF">Q0590_36650</name>
</gene>
<keyword evidence="2" id="KW-0732">Signal</keyword>
<protein>
    <recommendedName>
        <fullName evidence="5">Outer membrane protein beta-barrel domain-containing protein</fullName>
    </recommendedName>
</protein>
<evidence type="ECO:0008006" key="5">
    <source>
        <dbReference type="Google" id="ProtNLM"/>
    </source>
</evidence>
<comment type="caution">
    <text evidence="3">The sequence shown here is derived from an EMBL/GenBank/DDBJ whole genome shotgun (WGS) entry which is preliminary data.</text>
</comment>
<dbReference type="Proteomes" id="UP001168528">
    <property type="component" value="Unassembled WGS sequence"/>
</dbReference>
<evidence type="ECO:0000313" key="3">
    <source>
        <dbReference type="EMBL" id="MDO1451857.1"/>
    </source>
</evidence>
<proteinExistence type="predicted"/>
<feature type="coiled-coil region" evidence="1">
    <location>
        <begin position="163"/>
        <end position="190"/>
    </location>
</feature>
<evidence type="ECO:0000256" key="2">
    <source>
        <dbReference type="SAM" id="SignalP"/>
    </source>
</evidence>
<dbReference type="RefSeq" id="WP_302042652.1">
    <property type="nucleotide sequence ID" value="NZ_JAUKPO010000105.1"/>
</dbReference>
<evidence type="ECO:0000313" key="4">
    <source>
        <dbReference type="Proteomes" id="UP001168528"/>
    </source>
</evidence>
<sequence>MKTLFTLLTILIIFPVLAQENFQPGWVVTQASQDTIKGYVDYREWEINPKQIYFKPADSEQKVTYTLLNCSAFGVEKGEFYKKAIITKYVQPIVSTQITIDTREESQEDSVFLRCLVDGSLADLYELAENGKKQYFMETPQAGMQALRYYKTKNAQTGAIASLEIYKGQLQALVKENKKLTNELKVLAYTDTQLYKFFIKMNQLTPQKATITKTKLVFWLGGGVSSIRPKFSGDLPNWDSRHKFDRSYGPLFSIGGDVESNRLQGRIFMRLGASYYANEYESLNNHESNNGGEFERSYQLSHRNYMVNFSLNGGILPLSAQSFIYIGAGVRYNLSTYPKNSISLTKLSTGVVTTRPGPEAEKRWGQFFGQAGMRINRHLDASISYTFAGSFMNYNRFGVSIPAYQFGFIYRL</sequence>
<accession>A0ABT8RLB4</accession>
<evidence type="ECO:0000256" key="1">
    <source>
        <dbReference type="SAM" id="Coils"/>
    </source>
</evidence>
<feature type="signal peptide" evidence="2">
    <location>
        <begin position="1"/>
        <end position="18"/>
    </location>
</feature>
<organism evidence="3 4">
    <name type="scientific">Rhodocytophaga aerolata</name>
    <dbReference type="NCBI Taxonomy" id="455078"/>
    <lineage>
        <taxon>Bacteria</taxon>
        <taxon>Pseudomonadati</taxon>
        <taxon>Bacteroidota</taxon>
        <taxon>Cytophagia</taxon>
        <taxon>Cytophagales</taxon>
        <taxon>Rhodocytophagaceae</taxon>
        <taxon>Rhodocytophaga</taxon>
    </lineage>
</organism>
<reference evidence="3" key="1">
    <citation type="submission" date="2023-07" db="EMBL/GenBank/DDBJ databases">
        <title>The genome sequence of Rhodocytophaga aerolata KACC 12507.</title>
        <authorList>
            <person name="Zhang X."/>
        </authorList>
    </citation>
    <scope>NUCLEOTIDE SEQUENCE</scope>
    <source>
        <strain evidence="3">KACC 12507</strain>
    </source>
</reference>
<name>A0ABT8RLB4_9BACT</name>
<dbReference type="EMBL" id="JAUKPO010000105">
    <property type="protein sequence ID" value="MDO1451857.1"/>
    <property type="molecule type" value="Genomic_DNA"/>
</dbReference>
<keyword evidence="1" id="KW-0175">Coiled coil</keyword>
<feature type="chain" id="PRO_5047256968" description="Outer membrane protein beta-barrel domain-containing protein" evidence="2">
    <location>
        <begin position="19"/>
        <end position="412"/>
    </location>
</feature>
<keyword evidence="4" id="KW-1185">Reference proteome</keyword>